<sequence>METPKRHKIGVECLSHWWTHLASPNPNVVWDLLRHTVQHQLLNNQAIALPFLSEMRFYPLHAAVIKIPASAAKRVVFGEPIQYQPAGELLRLVAEMTQGCKDKVEKVKRTVPDKMEQHWRAALSDKRGGAAKVSECQLERTAIFEPNDLRFNVELLSKIAGEKDVPPPSLYIVHERYVGTMYISATVGQESEQFVYQNFPVGIVLYKYRLETDGTVEFAKEIRGDNFAGEWRHITEASHDGERPSGTPVVGVLSTPSPRRPQSQTFRTPDLRVLFSAGKHKTPKH</sequence>
<accession>A0A5S6QSN3</accession>
<dbReference type="WBParaSite" id="TMUE_2000010381.1">
    <property type="protein sequence ID" value="TMUE_2000010381.1"/>
    <property type="gene ID" value="WBGene00293319"/>
</dbReference>
<proteinExistence type="predicted"/>
<feature type="compositionally biased region" description="Polar residues" evidence="1">
    <location>
        <begin position="254"/>
        <end position="267"/>
    </location>
</feature>
<organism evidence="2 3">
    <name type="scientific">Trichuris muris</name>
    <name type="common">Mouse whipworm</name>
    <dbReference type="NCBI Taxonomy" id="70415"/>
    <lineage>
        <taxon>Eukaryota</taxon>
        <taxon>Metazoa</taxon>
        <taxon>Ecdysozoa</taxon>
        <taxon>Nematoda</taxon>
        <taxon>Enoplea</taxon>
        <taxon>Dorylaimia</taxon>
        <taxon>Trichinellida</taxon>
        <taxon>Trichuridae</taxon>
        <taxon>Trichuris</taxon>
    </lineage>
</organism>
<dbReference type="Proteomes" id="UP000046395">
    <property type="component" value="Unassembled WGS sequence"/>
</dbReference>
<evidence type="ECO:0000313" key="2">
    <source>
        <dbReference type="Proteomes" id="UP000046395"/>
    </source>
</evidence>
<protein>
    <submittedName>
        <fullName evidence="3">Uncharacterized protein</fullName>
    </submittedName>
</protein>
<reference evidence="3" key="1">
    <citation type="submission" date="2019-12" db="UniProtKB">
        <authorList>
            <consortium name="WormBaseParasite"/>
        </authorList>
    </citation>
    <scope>IDENTIFICATION</scope>
</reference>
<evidence type="ECO:0000313" key="3">
    <source>
        <dbReference type="WBParaSite" id="TMUE_2000010381.1"/>
    </source>
</evidence>
<dbReference type="AlphaFoldDB" id="A0A5S6QSN3"/>
<evidence type="ECO:0000256" key="1">
    <source>
        <dbReference type="SAM" id="MobiDB-lite"/>
    </source>
</evidence>
<keyword evidence="2" id="KW-1185">Reference proteome</keyword>
<feature type="region of interest" description="Disordered" evidence="1">
    <location>
        <begin position="237"/>
        <end position="267"/>
    </location>
</feature>
<name>A0A5S6QSN3_TRIMR</name>